<organism evidence="2 3">
    <name type="scientific">Phytophthora cactorum</name>
    <dbReference type="NCBI Taxonomy" id="29920"/>
    <lineage>
        <taxon>Eukaryota</taxon>
        <taxon>Sar</taxon>
        <taxon>Stramenopiles</taxon>
        <taxon>Oomycota</taxon>
        <taxon>Peronosporomycetes</taxon>
        <taxon>Peronosporales</taxon>
        <taxon>Peronosporaceae</taxon>
        <taxon>Phytophthora</taxon>
    </lineage>
</organism>
<accession>A0A8T1DDP1</accession>
<dbReference type="SUPFAM" id="SSF57850">
    <property type="entry name" value="RING/U-box"/>
    <property type="match status" value="1"/>
</dbReference>
<dbReference type="Gene3D" id="3.30.40.10">
    <property type="entry name" value="Zinc/RING finger domain, C3HC4 (zinc finger)"/>
    <property type="match status" value="1"/>
</dbReference>
<dbReference type="AlphaFoldDB" id="A0A8T1DDP1"/>
<name>A0A8T1DDP1_9STRA</name>
<evidence type="ECO:0000313" key="3">
    <source>
        <dbReference type="Proteomes" id="UP000736787"/>
    </source>
</evidence>
<feature type="region of interest" description="Disordered" evidence="1">
    <location>
        <begin position="139"/>
        <end position="166"/>
    </location>
</feature>
<dbReference type="Proteomes" id="UP000736787">
    <property type="component" value="Unassembled WGS sequence"/>
</dbReference>
<feature type="compositionally biased region" description="Basic and acidic residues" evidence="1">
    <location>
        <begin position="52"/>
        <end position="62"/>
    </location>
</feature>
<feature type="region of interest" description="Disordered" evidence="1">
    <location>
        <begin position="40"/>
        <end position="62"/>
    </location>
</feature>
<sequence>MQQVADLGKRLQLKEAATNYLQQQLNEALGAYRAQRQRADQLQLESGSKAEQNQREQALREHIQRQEQQIREQQAALSECTSRSFEQQKIHERLQRSAELLEMRREDENVVSAEERAHLDDQLAEVQQQSDVLSDTCNQEGSDAALQNDTDEGQNPMTSTNSDESADQVLSVRLNELLCNFEQERAQLLEQASNAAATQQNTILVNRSHREAALTCSISRDLFVDPVVTECCDKTFSSQALMQSLERSPICPICRGTEVRIHPNRDMSILVQLHRSEYTILGNLSPNEPARSTDDATITTEQSDIYLLDVVAEVDEVIIVTI</sequence>
<feature type="compositionally biased region" description="Polar residues" evidence="1">
    <location>
        <begin position="139"/>
        <end position="163"/>
    </location>
</feature>
<reference evidence="2" key="1">
    <citation type="submission" date="2018-10" db="EMBL/GenBank/DDBJ databases">
        <title>Effector identification in a new, highly contiguous assembly of the strawberry crown rot pathogen Phytophthora cactorum.</title>
        <authorList>
            <person name="Armitage A.D."/>
            <person name="Nellist C.F."/>
            <person name="Bates H."/>
            <person name="Vickerstaff R.J."/>
            <person name="Harrison R.J."/>
        </authorList>
    </citation>
    <scope>NUCLEOTIDE SEQUENCE</scope>
    <source>
        <strain evidence="2">4040</strain>
    </source>
</reference>
<proteinExistence type="predicted"/>
<evidence type="ECO:0000256" key="1">
    <source>
        <dbReference type="SAM" id="MobiDB-lite"/>
    </source>
</evidence>
<protein>
    <recommendedName>
        <fullName evidence="4">SP-RING-type domain-containing protein</fullName>
    </recommendedName>
</protein>
<evidence type="ECO:0000313" key="2">
    <source>
        <dbReference type="EMBL" id="KAG2937943.1"/>
    </source>
</evidence>
<dbReference type="EMBL" id="RCMK01000297">
    <property type="protein sequence ID" value="KAG2937943.1"/>
    <property type="molecule type" value="Genomic_DNA"/>
</dbReference>
<comment type="caution">
    <text evidence="2">The sequence shown here is derived from an EMBL/GenBank/DDBJ whole genome shotgun (WGS) entry which is preliminary data.</text>
</comment>
<dbReference type="VEuPathDB" id="FungiDB:PC110_g2053"/>
<evidence type="ECO:0008006" key="4">
    <source>
        <dbReference type="Google" id="ProtNLM"/>
    </source>
</evidence>
<gene>
    <name evidence="2" type="ORF">PC117_g11478</name>
</gene>
<dbReference type="InterPro" id="IPR013083">
    <property type="entry name" value="Znf_RING/FYVE/PHD"/>
</dbReference>